<protein>
    <recommendedName>
        <fullName evidence="21">Signal transduction histidine-protein kinase/phosphatase MprB</fullName>
        <ecNumber evidence="5">2.7.13.3</ecNumber>
    </recommendedName>
    <alternativeName>
        <fullName evidence="22">Mycobacterial persistence regulator B</fullName>
    </alternativeName>
</protein>
<dbReference type="GO" id="GO:0004721">
    <property type="term" value="F:phosphoprotein phosphatase activity"/>
    <property type="evidence" value="ECO:0007669"/>
    <property type="project" value="UniProtKB-KW"/>
</dbReference>
<dbReference type="SUPFAM" id="SSF47384">
    <property type="entry name" value="Homodimeric domain of signal transducing histidine kinase"/>
    <property type="match status" value="1"/>
</dbReference>
<keyword evidence="17" id="KW-0902">Two-component regulatory system</keyword>
<keyword evidence="15" id="KW-0904">Protein phosphatase</keyword>
<dbReference type="SUPFAM" id="SSF55874">
    <property type="entry name" value="ATPase domain of HSP90 chaperone/DNA topoisomerase II/histidine kinase"/>
    <property type="match status" value="1"/>
</dbReference>
<evidence type="ECO:0000256" key="10">
    <source>
        <dbReference type="ARBA" id="ARBA00022741"/>
    </source>
</evidence>
<evidence type="ECO:0000256" key="14">
    <source>
        <dbReference type="ARBA" id="ARBA00022842"/>
    </source>
</evidence>
<dbReference type="PROSITE" id="PS50885">
    <property type="entry name" value="HAMP"/>
    <property type="match status" value="1"/>
</dbReference>
<organism evidence="26 27">
    <name type="scientific">Lentzea tibetensis</name>
    <dbReference type="NCBI Taxonomy" id="2591470"/>
    <lineage>
        <taxon>Bacteria</taxon>
        <taxon>Bacillati</taxon>
        <taxon>Actinomycetota</taxon>
        <taxon>Actinomycetes</taxon>
        <taxon>Pseudonocardiales</taxon>
        <taxon>Pseudonocardiaceae</taxon>
        <taxon>Lentzea</taxon>
    </lineage>
</organism>
<dbReference type="OrthoDB" id="3206505at2"/>
<evidence type="ECO:0000256" key="21">
    <source>
        <dbReference type="ARBA" id="ARBA00040454"/>
    </source>
</evidence>
<dbReference type="InterPro" id="IPR003661">
    <property type="entry name" value="HisK_dim/P_dom"/>
</dbReference>
<evidence type="ECO:0000256" key="9">
    <source>
        <dbReference type="ARBA" id="ARBA00022692"/>
    </source>
</evidence>
<dbReference type="PROSITE" id="PS50109">
    <property type="entry name" value="HIS_KIN"/>
    <property type="match status" value="1"/>
</dbReference>
<accession>A0A563EH04</accession>
<dbReference type="SMART" id="SM00304">
    <property type="entry name" value="HAMP"/>
    <property type="match status" value="1"/>
</dbReference>
<dbReference type="Proteomes" id="UP000316639">
    <property type="component" value="Unassembled WGS sequence"/>
</dbReference>
<proteinExistence type="predicted"/>
<feature type="domain" description="HAMP" evidence="25">
    <location>
        <begin position="169"/>
        <end position="221"/>
    </location>
</feature>
<dbReference type="CDD" id="cd00082">
    <property type="entry name" value="HisKA"/>
    <property type="match status" value="1"/>
</dbReference>
<keyword evidence="19" id="KW-0843">Virulence</keyword>
<dbReference type="PRINTS" id="PR00344">
    <property type="entry name" value="BCTRLSENSOR"/>
</dbReference>
<dbReference type="InterPro" id="IPR005467">
    <property type="entry name" value="His_kinase_dom"/>
</dbReference>
<sequence length="496" mass="52482">MRRSLVLVALAATSMVALAFLIPLALLVQELAEDRALAEAQRQANALTPALVITTETNAIRQAIVSTRFGSEQRLAVHLPDKGTLGGSRINKDQLAAAKKVARAATVRTPDGVVYLQPVALNLGRVAIVEAYVPSADLTKGVTKTWWALGGVAIGLVAASVFVADRMGARSVKAATALAEGAQAMGRGDLSARVAPSGPPELKAVGGAFNAMAERVHHLVTAEREVVADLSHRLRTPLTALLLDAETLGAGSGAERIRQAVRGLEREVDEIIRTARSGLSDSDGASSDATEVVRDRLVFWSALADDQERPWTVRGTDRPAHVPLPRTDLTTALDAMLGNVFRHTPEGTRFAVTLFHQADMVALVVEDAGPGIENSEVAVLRGASGGGSTGLGLDIARRAAEATGGSLRVDRGPLGGARVQLRLRRTPPGVWSRIVLSGHHLRHSWPQMAPRRLVVVTPPGASGSWDRNPDALRRAPAVALSAPLPHHRFRAGGRNR</sequence>
<evidence type="ECO:0000256" key="23">
    <source>
        <dbReference type="SAM" id="Phobius"/>
    </source>
</evidence>
<keyword evidence="18" id="KW-0346">Stress response</keyword>
<dbReference type="InterPro" id="IPR003594">
    <property type="entry name" value="HATPase_dom"/>
</dbReference>
<evidence type="ECO:0000313" key="26">
    <source>
        <dbReference type="EMBL" id="TWP44367.1"/>
    </source>
</evidence>
<reference evidence="26 27" key="1">
    <citation type="submission" date="2019-07" db="EMBL/GenBank/DDBJ databases">
        <title>Lentzea xizangensis sp. nov., isolated from Qinghai-Tibetan Plateau Soils.</title>
        <authorList>
            <person name="Huang J."/>
        </authorList>
    </citation>
    <scope>NUCLEOTIDE SEQUENCE [LARGE SCALE GENOMIC DNA]</scope>
    <source>
        <strain evidence="26 27">FXJ1.1311</strain>
    </source>
</reference>
<evidence type="ECO:0000256" key="12">
    <source>
        <dbReference type="ARBA" id="ARBA00022801"/>
    </source>
</evidence>
<evidence type="ECO:0000256" key="13">
    <source>
        <dbReference type="ARBA" id="ARBA00022840"/>
    </source>
</evidence>
<keyword evidence="10" id="KW-0547">Nucleotide-binding</keyword>
<evidence type="ECO:0000256" key="5">
    <source>
        <dbReference type="ARBA" id="ARBA00012438"/>
    </source>
</evidence>
<dbReference type="PANTHER" id="PTHR44936">
    <property type="entry name" value="SENSOR PROTEIN CREC"/>
    <property type="match status" value="1"/>
</dbReference>
<dbReference type="SMART" id="SM00388">
    <property type="entry name" value="HisKA"/>
    <property type="match status" value="1"/>
</dbReference>
<evidence type="ECO:0000256" key="20">
    <source>
        <dbReference type="ARBA" id="ARBA00023211"/>
    </source>
</evidence>
<dbReference type="InterPro" id="IPR003660">
    <property type="entry name" value="HAMP_dom"/>
</dbReference>
<evidence type="ECO:0000256" key="22">
    <source>
        <dbReference type="ARBA" id="ARBA00041776"/>
    </source>
</evidence>
<evidence type="ECO:0000259" key="24">
    <source>
        <dbReference type="PROSITE" id="PS50109"/>
    </source>
</evidence>
<evidence type="ECO:0000256" key="7">
    <source>
        <dbReference type="ARBA" id="ARBA00022553"/>
    </source>
</evidence>
<dbReference type="EMBL" id="VOBR01000052">
    <property type="protein sequence ID" value="TWP44367.1"/>
    <property type="molecule type" value="Genomic_DNA"/>
</dbReference>
<gene>
    <name evidence="26" type="ORF">FKR81_41310</name>
</gene>
<dbReference type="Pfam" id="PF00672">
    <property type="entry name" value="HAMP"/>
    <property type="match status" value="1"/>
</dbReference>
<dbReference type="RefSeq" id="WP_146360800.1">
    <property type="nucleotide sequence ID" value="NZ_VOBR01000052.1"/>
</dbReference>
<comment type="cofactor">
    <cofactor evidence="3">
        <name>Mg(2+)</name>
        <dbReference type="ChEBI" id="CHEBI:18420"/>
    </cofactor>
</comment>
<keyword evidence="12" id="KW-0378">Hydrolase</keyword>
<dbReference type="PANTHER" id="PTHR44936:SF9">
    <property type="entry name" value="SENSOR PROTEIN CREC"/>
    <property type="match status" value="1"/>
</dbReference>
<evidence type="ECO:0000256" key="4">
    <source>
        <dbReference type="ARBA" id="ARBA00004651"/>
    </source>
</evidence>
<keyword evidence="23" id="KW-0472">Membrane</keyword>
<keyword evidence="8" id="KW-0808">Transferase</keyword>
<dbReference type="EC" id="2.7.13.3" evidence="5"/>
<keyword evidence="14" id="KW-0460">Magnesium</keyword>
<evidence type="ECO:0000313" key="27">
    <source>
        <dbReference type="Proteomes" id="UP000316639"/>
    </source>
</evidence>
<keyword evidence="27" id="KW-1185">Reference proteome</keyword>
<dbReference type="GO" id="GO:0000155">
    <property type="term" value="F:phosphorelay sensor kinase activity"/>
    <property type="evidence" value="ECO:0007669"/>
    <property type="project" value="InterPro"/>
</dbReference>
<evidence type="ECO:0000256" key="6">
    <source>
        <dbReference type="ARBA" id="ARBA00022475"/>
    </source>
</evidence>
<keyword evidence="6" id="KW-1003">Cell membrane</keyword>
<dbReference type="InterPro" id="IPR036890">
    <property type="entry name" value="HATPase_C_sf"/>
</dbReference>
<keyword evidence="20" id="KW-0464">Manganese</keyword>
<evidence type="ECO:0000256" key="3">
    <source>
        <dbReference type="ARBA" id="ARBA00001946"/>
    </source>
</evidence>
<comment type="catalytic activity">
    <reaction evidence="1">
        <text>ATP + protein L-histidine = ADP + protein N-phospho-L-histidine.</text>
        <dbReference type="EC" id="2.7.13.3"/>
    </reaction>
</comment>
<dbReference type="GO" id="GO:0005524">
    <property type="term" value="F:ATP binding"/>
    <property type="evidence" value="ECO:0007669"/>
    <property type="project" value="UniProtKB-KW"/>
</dbReference>
<dbReference type="Gene3D" id="3.30.565.10">
    <property type="entry name" value="Histidine kinase-like ATPase, C-terminal domain"/>
    <property type="match status" value="1"/>
</dbReference>
<dbReference type="CDD" id="cd06225">
    <property type="entry name" value="HAMP"/>
    <property type="match status" value="1"/>
</dbReference>
<dbReference type="InterPro" id="IPR004358">
    <property type="entry name" value="Sig_transdc_His_kin-like_C"/>
</dbReference>
<dbReference type="InterPro" id="IPR036097">
    <property type="entry name" value="HisK_dim/P_sf"/>
</dbReference>
<keyword evidence="7" id="KW-0597">Phosphoprotein</keyword>
<evidence type="ECO:0000256" key="15">
    <source>
        <dbReference type="ARBA" id="ARBA00022912"/>
    </source>
</evidence>
<feature type="transmembrane region" description="Helical" evidence="23">
    <location>
        <begin position="146"/>
        <end position="164"/>
    </location>
</feature>
<comment type="caution">
    <text evidence="26">The sequence shown here is derived from an EMBL/GenBank/DDBJ whole genome shotgun (WGS) entry which is preliminary data.</text>
</comment>
<dbReference type="InterPro" id="IPR050980">
    <property type="entry name" value="2C_sensor_his_kinase"/>
</dbReference>
<dbReference type="GO" id="GO:0005886">
    <property type="term" value="C:plasma membrane"/>
    <property type="evidence" value="ECO:0007669"/>
    <property type="project" value="UniProtKB-SubCell"/>
</dbReference>
<dbReference type="Gene3D" id="1.10.287.130">
    <property type="match status" value="1"/>
</dbReference>
<evidence type="ECO:0000256" key="8">
    <source>
        <dbReference type="ARBA" id="ARBA00022679"/>
    </source>
</evidence>
<dbReference type="AlphaFoldDB" id="A0A563EH04"/>
<evidence type="ECO:0000259" key="25">
    <source>
        <dbReference type="PROSITE" id="PS50885"/>
    </source>
</evidence>
<evidence type="ECO:0000256" key="2">
    <source>
        <dbReference type="ARBA" id="ARBA00001936"/>
    </source>
</evidence>
<dbReference type="Pfam" id="PF00512">
    <property type="entry name" value="HisKA"/>
    <property type="match status" value="1"/>
</dbReference>
<comment type="cofactor">
    <cofactor evidence="2">
        <name>Mn(2+)</name>
        <dbReference type="ChEBI" id="CHEBI:29035"/>
    </cofactor>
</comment>
<keyword evidence="11 26" id="KW-0418">Kinase</keyword>
<evidence type="ECO:0000256" key="18">
    <source>
        <dbReference type="ARBA" id="ARBA00023016"/>
    </source>
</evidence>
<evidence type="ECO:0000256" key="16">
    <source>
        <dbReference type="ARBA" id="ARBA00022989"/>
    </source>
</evidence>
<evidence type="ECO:0000256" key="1">
    <source>
        <dbReference type="ARBA" id="ARBA00000085"/>
    </source>
</evidence>
<evidence type="ECO:0000256" key="11">
    <source>
        <dbReference type="ARBA" id="ARBA00022777"/>
    </source>
</evidence>
<comment type="subcellular location">
    <subcellularLocation>
        <location evidence="4">Cell membrane</location>
        <topology evidence="4">Multi-pass membrane protein</topology>
    </subcellularLocation>
</comment>
<keyword evidence="13" id="KW-0067">ATP-binding</keyword>
<keyword evidence="9 23" id="KW-0812">Transmembrane</keyword>
<evidence type="ECO:0000256" key="17">
    <source>
        <dbReference type="ARBA" id="ARBA00023012"/>
    </source>
</evidence>
<dbReference type="SMART" id="SM00387">
    <property type="entry name" value="HATPase_c"/>
    <property type="match status" value="1"/>
</dbReference>
<name>A0A563EH04_9PSEU</name>
<dbReference type="Pfam" id="PF02518">
    <property type="entry name" value="HATPase_c"/>
    <property type="match status" value="1"/>
</dbReference>
<keyword evidence="16 23" id="KW-1133">Transmembrane helix</keyword>
<feature type="domain" description="Histidine kinase" evidence="24">
    <location>
        <begin position="229"/>
        <end position="427"/>
    </location>
</feature>
<evidence type="ECO:0000256" key="19">
    <source>
        <dbReference type="ARBA" id="ARBA00023026"/>
    </source>
</evidence>